<keyword evidence="4 6" id="KW-1015">Disulfide bond</keyword>
<dbReference type="GO" id="GO:0008379">
    <property type="term" value="F:thioredoxin peroxidase activity"/>
    <property type="evidence" value="ECO:0007669"/>
    <property type="project" value="UniProtKB-UniRule"/>
</dbReference>
<dbReference type="SUPFAM" id="SSF52833">
    <property type="entry name" value="Thioredoxin-like"/>
    <property type="match status" value="1"/>
</dbReference>
<dbReference type="Proteomes" id="UP000215539">
    <property type="component" value="Chromosome 1"/>
</dbReference>
<comment type="function">
    <text evidence="6">Thiol-specific peroxidase that catalyzes the reduction of hydrogen peroxide and organic hydroperoxides to water and alcohols, respectively. Plays a role in cell protection against oxidative stress by detoxifying peroxides.</text>
</comment>
<dbReference type="KEGG" id="chg:AXF12_09710"/>
<comment type="catalytic activity">
    <reaction evidence="6">
        <text>a hydroperoxide + [thioredoxin]-dithiol = an alcohol + [thioredoxin]-disulfide + H2O</text>
        <dbReference type="Rhea" id="RHEA:62620"/>
        <dbReference type="Rhea" id="RHEA-COMP:10698"/>
        <dbReference type="Rhea" id="RHEA-COMP:10700"/>
        <dbReference type="ChEBI" id="CHEBI:15377"/>
        <dbReference type="ChEBI" id="CHEBI:29950"/>
        <dbReference type="ChEBI" id="CHEBI:30879"/>
        <dbReference type="ChEBI" id="CHEBI:35924"/>
        <dbReference type="ChEBI" id="CHEBI:50058"/>
        <dbReference type="EC" id="1.11.1.24"/>
    </reaction>
</comment>
<dbReference type="EC" id="1.11.1.24" evidence="6"/>
<evidence type="ECO:0000259" key="7">
    <source>
        <dbReference type="PROSITE" id="PS51352"/>
    </source>
</evidence>
<sequence>MAKITFHNEPAHTVGELPKVGSTAPDFKSVSDKLAEVSLHDFKGKKVVLNIFPSVDTGVCAASVRRFHKEASELNNVAILCISKDLPFALGRFCAAEGIDNLTMLSDFRGDFSAHYPVVFTDSPLKGLLSRAIIVLDENGKVVHTEQVAETTDEPNYVAALAALK</sequence>
<evidence type="ECO:0000313" key="8">
    <source>
        <dbReference type="EMBL" id="AMD85763.1"/>
    </source>
</evidence>
<comment type="similarity">
    <text evidence="6">Belongs to the peroxiredoxin family. Tpx subfamily.</text>
</comment>
<feature type="domain" description="Thioredoxin" evidence="7">
    <location>
        <begin position="18"/>
        <end position="165"/>
    </location>
</feature>
<dbReference type="InterPro" id="IPR050455">
    <property type="entry name" value="Tpx_Peroxidase_subfamily"/>
</dbReference>
<dbReference type="CDD" id="cd03014">
    <property type="entry name" value="PRX_Atyp2cys"/>
    <property type="match status" value="1"/>
</dbReference>
<dbReference type="RefSeq" id="WP_066430660.1">
    <property type="nucleotide sequence ID" value="NZ_CP014227.1"/>
</dbReference>
<dbReference type="InterPro" id="IPR013766">
    <property type="entry name" value="Thioredoxin_domain"/>
</dbReference>
<organism evidence="9 11">
    <name type="scientific">Capnocytophaga haemolytica</name>
    <dbReference type="NCBI Taxonomy" id="45243"/>
    <lineage>
        <taxon>Bacteria</taxon>
        <taxon>Pseudomonadati</taxon>
        <taxon>Bacteroidota</taxon>
        <taxon>Flavobacteriia</taxon>
        <taxon>Flavobacteriales</taxon>
        <taxon>Flavobacteriaceae</taxon>
        <taxon>Capnocytophaga</taxon>
    </lineage>
</organism>
<evidence type="ECO:0000256" key="6">
    <source>
        <dbReference type="HAMAP-Rule" id="MF_00269"/>
    </source>
</evidence>
<dbReference type="Gene3D" id="3.40.30.10">
    <property type="entry name" value="Glutaredoxin"/>
    <property type="match status" value="1"/>
</dbReference>
<protein>
    <recommendedName>
        <fullName evidence="6">Thiol peroxidase</fullName>
        <shortName evidence="6">Tpx</shortName>
        <ecNumber evidence="6">1.11.1.24</ecNumber>
    </recommendedName>
    <alternativeName>
        <fullName evidence="6">Peroxiredoxin tpx</fullName>
        <shortName evidence="6">Prx</shortName>
    </alternativeName>
    <alternativeName>
        <fullName evidence="6">Thioredoxin peroxidase</fullName>
    </alternativeName>
    <alternativeName>
        <fullName evidence="6">Thioredoxin-dependent peroxiredoxin</fullName>
    </alternativeName>
</protein>
<evidence type="ECO:0000313" key="11">
    <source>
        <dbReference type="Proteomes" id="UP000215539"/>
    </source>
</evidence>
<evidence type="ECO:0000313" key="9">
    <source>
        <dbReference type="EMBL" id="SNV16005.1"/>
    </source>
</evidence>
<dbReference type="PANTHER" id="PTHR43110">
    <property type="entry name" value="THIOL PEROXIDASE"/>
    <property type="match status" value="1"/>
</dbReference>
<dbReference type="NCBIfam" id="NF001808">
    <property type="entry name" value="PRK00522.1"/>
    <property type="match status" value="1"/>
</dbReference>
<dbReference type="EMBL" id="LT906449">
    <property type="protein sequence ID" value="SNV16005.1"/>
    <property type="molecule type" value="Genomic_DNA"/>
</dbReference>
<dbReference type="PROSITE" id="PS01265">
    <property type="entry name" value="TPX"/>
    <property type="match status" value="1"/>
</dbReference>
<dbReference type="PANTHER" id="PTHR43110:SF1">
    <property type="entry name" value="THIOL PEROXIDASE"/>
    <property type="match status" value="1"/>
</dbReference>
<gene>
    <name evidence="6 9" type="primary">tpx</name>
    <name evidence="8" type="ORF">AXF12_09710</name>
    <name evidence="9" type="ORF">SAMEA44541418_02215</name>
</gene>
<accession>A0AAX2H0M8</accession>
<proteinExistence type="inferred from homology"/>
<dbReference type="Pfam" id="PF08534">
    <property type="entry name" value="Redoxin"/>
    <property type="match status" value="1"/>
</dbReference>
<feature type="active site" description="Cysteine sulfenic acid (-SOH) intermediate" evidence="6">
    <location>
        <position position="60"/>
    </location>
</feature>
<evidence type="ECO:0000256" key="4">
    <source>
        <dbReference type="ARBA" id="ARBA00023157"/>
    </source>
</evidence>
<dbReference type="Proteomes" id="UP000065822">
    <property type="component" value="Chromosome"/>
</dbReference>
<dbReference type="EMBL" id="CP014227">
    <property type="protein sequence ID" value="AMD85763.1"/>
    <property type="molecule type" value="Genomic_DNA"/>
</dbReference>
<keyword evidence="3 6" id="KW-0560">Oxidoreductase</keyword>
<evidence type="ECO:0000313" key="10">
    <source>
        <dbReference type="Proteomes" id="UP000065822"/>
    </source>
</evidence>
<keyword evidence="1 6" id="KW-0575">Peroxidase</keyword>
<dbReference type="AlphaFoldDB" id="A0AAX2H0M8"/>
<dbReference type="InterPro" id="IPR013740">
    <property type="entry name" value="Redoxin"/>
</dbReference>
<evidence type="ECO:0000256" key="5">
    <source>
        <dbReference type="ARBA" id="ARBA00023284"/>
    </source>
</evidence>
<feature type="disulfide bond" description="Redox-active" evidence="6">
    <location>
        <begin position="60"/>
        <end position="94"/>
    </location>
</feature>
<dbReference type="InterPro" id="IPR018219">
    <property type="entry name" value="Tpx_CS"/>
</dbReference>
<comment type="subunit">
    <text evidence="6">Homodimer.</text>
</comment>
<reference evidence="9 11" key="2">
    <citation type="submission" date="2017-06" db="EMBL/GenBank/DDBJ databases">
        <authorList>
            <consortium name="Pathogen Informatics"/>
        </authorList>
    </citation>
    <scope>NUCLEOTIDE SEQUENCE [LARGE SCALE GENOMIC DNA]</scope>
    <source>
        <strain evidence="9 11">NCTC12947</strain>
    </source>
</reference>
<evidence type="ECO:0000256" key="3">
    <source>
        <dbReference type="ARBA" id="ARBA00023002"/>
    </source>
</evidence>
<dbReference type="PROSITE" id="PS51352">
    <property type="entry name" value="THIOREDOXIN_2"/>
    <property type="match status" value="1"/>
</dbReference>
<keyword evidence="5 6" id="KW-0676">Redox-active center</keyword>
<evidence type="ECO:0000256" key="1">
    <source>
        <dbReference type="ARBA" id="ARBA00022559"/>
    </source>
</evidence>
<reference evidence="8 10" key="1">
    <citation type="submission" date="2016-02" db="EMBL/GenBank/DDBJ databases">
        <authorList>
            <person name="Holder M.E."/>
            <person name="Ajami N.J."/>
            <person name="Petrosino J.F."/>
        </authorList>
    </citation>
    <scope>NUCLEOTIDE SEQUENCE [LARGE SCALE GENOMIC DNA]</scope>
    <source>
        <strain evidence="8 10">CCUG 32990</strain>
    </source>
</reference>
<keyword evidence="2 6" id="KW-0049">Antioxidant</keyword>
<dbReference type="InterPro" id="IPR036249">
    <property type="entry name" value="Thioredoxin-like_sf"/>
</dbReference>
<keyword evidence="10" id="KW-1185">Reference proteome</keyword>
<name>A0AAX2H0M8_9FLAO</name>
<comment type="miscellaneous">
    <text evidence="6">The active site is a conserved redox-active cysteine residue, the peroxidatic cysteine (C(P)), which makes the nucleophilic attack on the peroxide substrate. The peroxide oxidizes the C(P)-SH to cysteine sulfenic acid (C(P)-SOH), which then reacts with another cysteine residue, the resolving cysteine (C(R)), to form a disulfide bridge. The disulfide is subsequently reduced by an appropriate electron donor to complete the catalytic cycle. In this atypical 2-Cys peroxiredoxin, C(R) is present in the same subunit to form an intramolecular disulfide. The disulfide is subsequently reduced by thioredoxin.</text>
</comment>
<evidence type="ECO:0000256" key="2">
    <source>
        <dbReference type="ARBA" id="ARBA00022862"/>
    </source>
</evidence>
<dbReference type="HAMAP" id="MF_00269">
    <property type="entry name" value="Tpx"/>
    <property type="match status" value="1"/>
</dbReference>
<dbReference type="InterPro" id="IPR002065">
    <property type="entry name" value="TPX"/>
</dbReference>